<name>A0A830QRK9_9FIRM</name>
<dbReference type="SMART" id="SM00881">
    <property type="entry name" value="CoA_binding"/>
    <property type="match status" value="1"/>
</dbReference>
<dbReference type="SUPFAM" id="SSF52210">
    <property type="entry name" value="Succinyl-CoA synthetase domains"/>
    <property type="match status" value="2"/>
</dbReference>
<dbReference type="Gene3D" id="3.40.50.720">
    <property type="entry name" value="NAD(P)-binding Rossmann-like Domain"/>
    <property type="match status" value="1"/>
</dbReference>
<geneLocation type="plasmid" evidence="7 8">
    <name>pMM59_01</name>
</geneLocation>
<protein>
    <submittedName>
        <fullName evidence="7">CoA-binding protein</fullName>
    </submittedName>
</protein>
<feature type="domain" description="ATP-grasp" evidence="6">
    <location>
        <begin position="500"/>
        <end position="536"/>
    </location>
</feature>
<dbReference type="Gene3D" id="3.30.1490.20">
    <property type="entry name" value="ATP-grasp fold, A domain"/>
    <property type="match status" value="1"/>
</dbReference>
<evidence type="ECO:0000256" key="5">
    <source>
        <dbReference type="PROSITE-ProRule" id="PRU00409"/>
    </source>
</evidence>
<keyword evidence="8" id="KW-1185">Reference proteome</keyword>
<dbReference type="Pfam" id="PF13607">
    <property type="entry name" value="Succ_CoA_lig"/>
    <property type="match status" value="1"/>
</dbReference>
<keyword evidence="3 5" id="KW-0067">ATP-binding</keyword>
<dbReference type="FunFam" id="3.30.1490.20:FF:000020">
    <property type="entry name" value="Protein lysine acetyltransferase"/>
    <property type="match status" value="1"/>
</dbReference>
<keyword evidence="7" id="KW-0614">Plasmid</keyword>
<dbReference type="GO" id="GO:0016874">
    <property type="term" value="F:ligase activity"/>
    <property type="evidence" value="ECO:0007669"/>
    <property type="project" value="UniProtKB-KW"/>
</dbReference>
<dbReference type="InterPro" id="IPR036291">
    <property type="entry name" value="NAD(P)-bd_dom_sf"/>
</dbReference>
<dbReference type="PANTHER" id="PTHR43334">
    <property type="entry name" value="ACETATE--COA LIGASE [ADP-FORMING]"/>
    <property type="match status" value="1"/>
</dbReference>
<evidence type="ECO:0000313" key="7">
    <source>
        <dbReference type="EMBL" id="BCK86052.1"/>
    </source>
</evidence>
<dbReference type="Gene3D" id="3.40.50.261">
    <property type="entry name" value="Succinyl-CoA synthetase domains"/>
    <property type="match status" value="2"/>
</dbReference>
<proteinExistence type="inferred from homology"/>
<evidence type="ECO:0000256" key="4">
    <source>
        <dbReference type="ARBA" id="ARBA00060888"/>
    </source>
</evidence>
<organism evidence="7 8">
    <name type="scientific">Pusillibacter faecalis</name>
    <dbReference type="NCBI Taxonomy" id="2714358"/>
    <lineage>
        <taxon>Bacteria</taxon>
        <taxon>Bacillati</taxon>
        <taxon>Bacillota</taxon>
        <taxon>Clostridia</taxon>
        <taxon>Eubacteriales</taxon>
        <taxon>Oscillospiraceae</taxon>
        <taxon>Pusillibacter</taxon>
    </lineage>
</organism>
<dbReference type="RefSeq" id="WP_187030989.1">
    <property type="nucleotide sequence ID" value="NZ_AP023421.1"/>
</dbReference>
<keyword evidence="1" id="KW-0436">Ligase</keyword>
<dbReference type="PANTHER" id="PTHR43334:SF1">
    <property type="entry name" value="3-HYDROXYPROPIONATE--COA LIGASE [ADP-FORMING]"/>
    <property type="match status" value="1"/>
</dbReference>
<dbReference type="InterPro" id="IPR016102">
    <property type="entry name" value="Succinyl-CoA_synth-like"/>
</dbReference>
<dbReference type="AlphaFoldDB" id="A0A830QRK9"/>
<evidence type="ECO:0000313" key="8">
    <source>
        <dbReference type="Proteomes" id="UP000679848"/>
    </source>
</evidence>
<dbReference type="PROSITE" id="PS50975">
    <property type="entry name" value="ATP_GRASP"/>
    <property type="match status" value="1"/>
</dbReference>
<dbReference type="KEGG" id="pfaa:MM59RIKEN_33710"/>
<dbReference type="Pfam" id="PF13549">
    <property type="entry name" value="ATP-grasp_5"/>
    <property type="match status" value="1"/>
</dbReference>
<keyword evidence="2 5" id="KW-0547">Nucleotide-binding</keyword>
<evidence type="ECO:0000256" key="2">
    <source>
        <dbReference type="ARBA" id="ARBA00022741"/>
    </source>
</evidence>
<dbReference type="Proteomes" id="UP000679848">
    <property type="component" value="Plasmid pMM59_01"/>
</dbReference>
<accession>A0A830QRK9</accession>
<dbReference type="InterPro" id="IPR011761">
    <property type="entry name" value="ATP-grasp"/>
</dbReference>
<gene>
    <name evidence="7" type="ORF">MM59RIKEN_33710</name>
</gene>
<dbReference type="InterPro" id="IPR003781">
    <property type="entry name" value="CoA-bd"/>
</dbReference>
<dbReference type="SUPFAM" id="SSF51735">
    <property type="entry name" value="NAD(P)-binding Rossmann-fold domains"/>
    <property type="match status" value="1"/>
</dbReference>
<dbReference type="InterPro" id="IPR051538">
    <property type="entry name" value="Acyl-CoA_Synth/Transferase"/>
</dbReference>
<dbReference type="SUPFAM" id="SSF56059">
    <property type="entry name" value="Glutathione synthetase ATP-binding domain-like"/>
    <property type="match status" value="1"/>
</dbReference>
<evidence type="ECO:0000256" key="3">
    <source>
        <dbReference type="ARBA" id="ARBA00022840"/>
    </source>
</evidence>
<dbReference type="Pfam" id="PF13380">
    <property type="entry name" value="CoA_binding_2"/>
    <property type="match status" value="1"/>
</dbReference>
<dbReference type="GO" id="GO:0046872">
    <property type="term" value="F:metal ion binding"/>
    <property type="evidence" value="ECO:0007669"/>
    <property type="project" value="InterPro"/>
</dbReference>
<dbReference type="Gene3D" id="3.30.470.20">
    <property type="entry name" value="ATP-grasp fold, B domain"/>
    <property type="match status" value="1"/>
</dbReference>
<dbReference type="GO" id="GO:0005524">
    <property type="term" value="F:ATP binding"/>
    <property type="evidence" value="ECO:0007669"/>
    <property type="project" value="UniProtKB-UniRule"/>
</dbReference>
<dbReference type="InterPro" id="IPR032875">
    <property type="entry name" value="Succ_CoA_lig_flav_dom"/>
</dbReference>
<comment type="similarity">
    <text evidence="4">In the N-terminal section; belongs to the acetate CoA ligase alpha subunit family.</text>
</comment>
<sequence>MALLLDPLFSPKSVAVIGASANQDRTGYKFTHELLMRFPGKVFPINPKGGEVDGRPMYKSMAEAGEPADLALILVNKKAALAAVTDCAAHGVKVGVMYTAGFGEMGEEGARIQQEMVRVANEHGMRLVGPNCMGVFSHPAGLNLTGEEIPGGDIALISQSGNIGFSLWYDAANYLHTGFSRFVGFGNQADIAVHEYIDYCADDPMSKVIVIYLEGLRPGSGLDFIRSASAAAKKKPVVILKGGRSTAGKRAASSHTGSLAGNEALYSAAFEKAGIVEVKRLDELMPVAQTLMLCPPLKSGNIIVGGTGGGHMIVSTDAAEREGFCMPPFSPEAEEKKEALLYDFAPKGNPFEQAGTFIDNLDVWAQLGEVMLEEPQMDGWFTFGNIGGYLPDLVTNGVDWEAGMRHLVEVKNRFGKPVVAFSLCARSDYPCERVLREGGIPVFDSPDIAMRAMRALREVQVYRDRNLEIGERVIRTGAEPACFAEARTRESRNLTEPEAYGLMESYGIPTAPYTLAKSAEEAASAAEKLGYPVVMKVVSPQIIHKSDYGAVRVGLQNAAAAREAYDAILASCREKAPGAEVHGVLVTRMVSGQEIIAGLVHDRQFGPTLMVGLGGVFVEILKDVNFCILPGTRKELRGKIESLKGYPLLNGARGREKADVDALVELLYNLGRLAVENPEIQEMDINPIFVSAEGAVAADARIIVDGRGSCRGVGPQ</sequence>
<evidence type="ECO:0000259" key="6">
    <source>
        <dbReference type="PROSITE" id="PS50975"/>
    </source>
</evidence>
<reference evidence="7" key="1">
    <citation type="submission" date="2020-09" db="EMBL/GenBank/DDBJ databases">
        <title>New species isolated from human feces.</title>
        <authorList>
            <person name="Kitahara M."/>
            <person name="Shigeno Y."/>
            <person name="Shime M."/>
            <person name="Matsumoto Y."/>
            <person name="Nakamura S."/>
            <person name="Motooka D."/>
            <person name="Fukuoka S."/>
            <person name="Nishikawa H."/>
            <person name="Benno Y."/>
        </authorList>
    </citation>
    <scope>NUCLEOTIDE SEQUENCE</scope>
    <source>
        <strain evidence="7">MM59</strain>
        <plasmid evidence="7">pMM59_01</plasmid>
    </source>
</reference>
<dbReference type="InterPro" id="IPR013815">
    <property type="entry name" value="ATP_grasp_subdomain_1"/>
</dbReference>
<dbReference type="EMBL" id="AP023421">
    <property type="protein sequence ID" value="BCK86052.1"/>
    <property type="molecule type" value="Genomic_DNA"/>
</dbReference>
<evidence type="ECO:0000256" key="1">
    <source>
        <dbReference type="ARBA" id="ARBA00022598"/>
    </source>
</evidence>